<feature type="compositionally biased region" description="Low complexity" evidence="1">
    <location>
        <begin position="1"/>
        <end position="43"/>
    </location>
</feature>
<organism evidence="2 3">
    <name type="scientific">Clavibacter michiganensis subsp. michiganensis</name>
    <dbReference type="NCBI Taxonomy" id="33013"/>
    <lineage>
        <taxon>Bacteria</taxon>
        <taxon>Bacillati</taxon>
        <taxon>Actinomycetota</taxon>
        <taxon>Actinomycetes</taxon>
        <taxon>Micrococcales</taxon>
        <taxon>Microbacteriaceae</taxon>
        <taxon>Clavibacter</taxon>
    </lineage>
</organism>
<dbReference type="Proteomes" id="UP000195062">
    <property type="component" value="Unassembled WGS sequence"/>
</dbReference>
<dbReference type="AlphaFoldDB" id="A0A251XM10"/>
<evidence type="ECO:0000256" key="1">
    <source>
        <dbReference type="SAM" id="MobiDB-lite"/>
    </source>
</evidence>
<keyword evidence="3" id="KW-1185">Reference proteome</keyword>
<dbReference type="EMBL" id="MDHH01000001">
    <property type="protein sequence ID" value="OUE04243.1"/>
    <property type="molecule type" value="Genomic_DNA"/>
</dbReference>
<comment type="caution">
    <text evidence="2">The sequence shown here is derived from an EMBL/GenBank/DDBJ whole genome shotgun (WGS) entry which is preliminary data.</text>
</comment>
<name>A0A251XM10_CLAMM</name>
<accession>A0A251XM10</accession>
<evidence type="ECO:0000313" key="3">
    <source>
        <dbReference type="Proteomes" id="UP000195062"/>
    </source>
</evidence>
<proteinExistence type="predicted"/>
<feature type="region of interest" description="Disordered" evidence="1">
    <location>
        <begin position="1"/>
        <end position="86"/>
    </location>
</feature>
<reference evidence="2 3" key="1">
    <citation type="submission" date="2016-08" db="EMBL/GenBank/DDBJ databases">
        <title>Genome sequence of Clavibacter michiganensis subsp. michiganensis strain CASJ007.</title>
        <authorList>
            <person name="Thapa S.P."/>
            <person name="Coaker G."/>
        </authorList>
    </citation>
    <scope>NUCLEOTIDE SEQUENCE [LARGE SCALE GENOMIC DNA]</scope>
    <source>
        <strain evidence="2">CASJ007</strain>
    </source>
</reference>
<protein>
    <submittedName>
        <fullName evidence="2">Uncharacterized protein</fullName>
    </submittedName>
</protein>
<feature type="compositionally biased region" description="Polar residues" evidence="1">
    <location>
        <begin position="76"/>
        <end position="86"/>
    </location>
</feature>
<feature type="compositionally biased region" description="Polar residues" evidence="1">
    <location>
        <begin position="60"/>
        <end position="69"/>
    </location>
</feature>
<sequence>MSATTRTTAPTTIPTTAVERKSAYAWATSATTAPTAQPTKAGARQAPRATTDPVAARRGASSSWSTMSTAPMGGTITPSRFSHTSK</sequence>
<gene>
    <name evidence="2" type="ORF">CMMCAS07_04805</name>
</gene>
<evidence type="ECO:0000313" key="2">
    <source>
        <dbReference type="EMBL" id="OUE04243.1"/>
    </source>
</evidence>